<protein>
    <recommendedName>
        <fullName evidence="7">Peroxidase</fullName>
    </recommendedName>
</protein>
<keyword evidence="4" id="KW-0479">Metal-binding</keyword>
<keyword evidence="6" id="KW-1185">Reference proteome</keyword>
<evidence type="ECO:0000256" key="4">
    <source>
        <dbReference type="PIRSR" id="PIRSR619791-2"/>
    </source>
</evidence>
<evidence type="ECO:0000313" key="5">
    <source>
        <dbReference type="EMBL" id="KAK7484123.1"/>
    </source>
</evidence>
<evidence type="ECO:0000256" key="1">
    <source>
        <dbReference type="ARBA" id="ARBA00004613"/>
    </source>
</evidence>
<dbReference type="PROSITE" id="PS50292">
    <property type="entry name" value="PEROXIDASE_3"/>
    <property type="match status" value="1"/>
</dbReference>
<comment type="caution">
    <text evidence="5">The sequence shown here is derived from an EMBL/GenBank/DDBJ whole genome shotgun (WGS) entry which is preliminary data.</text>
</comment>
<organism evidence="5 6">
    <name type="scientific">Batillaria attramentaria</name>
    <dbReference type="NCBI Taxonomy" id="370345"/>
    <lineage>
        <taxon>Eukaryota</taxon>
        <taxon>Metazoa</taxon>
        <taxon>Spiralia</taxon>
        <taxon>Lophotrochozoa</taxon>
        <taxon>Mollusca</taxon>
        <taxon>Gastropoda</taxon>
        <taxon>Caenogastropoda</taxon>
        <taxon>Sorbeoconcha</taxon>
        <taxon>Cerithioidea</taxon>
        <taxon>Batillariidae</taxon>
        <taxon>Batillaria</taxon>
    </lineage>
</organism>
<accession>A0ABD0KAK4</accession>
<dbReference type="InterPro" id="IPR019791">
    <property type="entry name" value="Haem_peroxidase_animal"/>
</dbReference>
<dbReference type="InterPro" id="IPR010255">
    <property type="entry name" value="Haem_peroxidase_sf"/>
</dbReference>
<dbReference type="SUPFAM" id="SSF48113">
    <property type="entry name" value="Heme-dependent peroxidases"/>
    <property type="match status" value="1"/>
</dbReference>
<evidence type="ECO:0000256" key="2">
    <source>
        <dbReference type="ARBA" id="ARBA00022525"/>
    </source>
</evidence>
<evidence type="ECO:0000313" key="6">
    <source>
        <dbReference type="Proteomes" id="UP001519460"/>
    </source>
</evidence>
<dbReference type="PRINTS" id="PR00457">
    <property type="entry name" value="ANPEROXIDASE"/>
</dbReference>
<evidence type="ECO:0000256" key="3">
    <source>
        <dbReference type="ARBA" id="ARBA00023180"/>
    </source>
</evidence>
<dbReference type="PANTHER" id="PTHR11475:SF4">
    <property type="entry name" value="CHORION PEROXIDASE"/>
    <property type="match status" value="1"/>
</dbReference>
<dbReference type="Proteomes" id="UP001519460">
    <property type="component" value="Unassembled WGS sequence"/>
</dbReference>
<dbReference type="GO" id="GO:0005576">
    <property type="term" value="C:extracellular region"/>
    <property type="evidence" value="ECO:0007669"/>
    <property type="project" value="UniProtKB-SubCell"/>
</dbReference>
<keyword evidence="3" id="KW-0325">Glycoprotein</keyword>
<reference evidence="5 6" key="1">
    <citation type="journal article" date="2023" name="Sci. Data">
        <title>Genome assembly of the Korean intertidal mud-creeper Batillaria attramentaria.</title>
        <authorList>
            <person name="Patra A.K."/>
            <person name="Ho P.T."/>
            <person name="Jun S."/>
            <person name="Lee S.J."/>
            <person name="Kim Y."/>
            <person name="Won Y.J."/>
        </authorList>
    </citation>
    <scope>NUCLEOTIDE SEQUENCE [LARGE SCALE GENOMIC DNA]</scope>
    <source>
        <strain evidence="5">Wonlab-2016</strain>
    </source>
</reference>
<dbReference type="Pfam" id="PF03098">
    <property type="entry name" value="An_peroxidase"/>
    <property type="match status" value="1"/>
</dbReference>
<keyword evidence="4" id="KW-0408">Iron</keyword>
<dbReference type="CDD" id="cd09823">
    <property type="entry name" value="peroxinectin_like"/>
    <property type="match status" value="1"/>
</dbReference>
<keyword evidence="2" id="KW-0964">Secreted</keyword>
<sequence length="481" mass="54528">VNEALRCCGPNGETLPYRPDRECLAIELGSADNRFQGSCMEFARSIPARDPAGKKLIPREQINAVTSFIDGSMIYGSDLVLQTRLREATTRGPGFLMATSFNDLLPAADEEEENCNHRPGEFCFVAGDIRVNEQPGLTVMHTMWMRLHNVIARELRLRRPSDSSEELFQLTRKIVVAIIQNINYGEYLPIILGADVMFDYKLWPGRIDLPIRAAYVSSVDPRITNAFSTAAFRFGHSMIPRAYNVSGRLVPLREVFNRPDLVFDNFNDMLLALVNPFPASRAQLFDRHMVEEITGHLFEPEDQVKGAPSRGLDLAALNIQRGRDHGLPPYNDFRKLCGLEPFTDFSQFSENSAVNAKLRQLYRSVDNVDLFTGGLLEERLEKGVVGPTFGCIIAKQFFSLKYGDRFYFQTDREAEGFTDAQLSAIRNVTLAKVCCQNKAVREVQERAFVVPNQNNPLVSCSQLRREFLNYDLWNEASYQRK</sequence>
<keyword evidence="4" id="KW-0349">Heme</keyword>
<evidence type="ECO:0008006" key="7">
    <source>
        <dbReference type="Google" id="ProtNLM"/>
    </source>
</evidence>
<comment type="subcellular location">
    <subcellularLocation>
        <location evidence="1">Secreted</location>
    </subcellularLocation>
</comment>
<feature type="binding site" description="axial binding residue" evidence="4">
    <location>
        <position position="236"/>
    </location>
    <ligand>
        <name>heme b</name>
        <dbReference type="ChEBI" id="CHEBI:60344"/>
    </ligand>
    <ligandPart>
        <name>Fe</name>
        <dbReference type="ChEBI" id="CHEBI:18248"/>
    </ligandPart>
</feature>
<gene>
    <name evidence="5" type="ORF">BaRGS_00024612</name>
</gene>
<name>A0ABD0KAK4_9CAEN</name>
<dbReference type="EMBL" id="JACVVK020000215">
    <property type="protein sequence ID" value="KAK7484123.1"/>
    <property type="molecule type" value="Genomic_DNA"/>
</dbReference>
<dbReference type="AlphaFoldDB" id="A0ABD0KAK4"/>
<dbReference type="PANTHER" id="PTHR11475">
    <property type="entry name" value="OXIDASE/PEROXIDASE"/>
    <property type="match status" value="1"/>
</dbReference>
<dbReference type="InterPro" id="IPR037120">
    <property type="entry name" value="Haem_peroxidase_sf_animal"/>
</dbReference>
<proteinExistence type="predicted"/>
<feature type="non-terminal residue" evidence="5">
    <location>
        <position position="1"/>
    </location>
</feature>
<dbReference type="Gene3D" id="1.10.640.10">
    <property type="entry name" value="Haem peroxidase domain superfamily, animal type"/>
    <property type="match status" value="1"/>
</dbReference>